<feature type="domain" description="ABC3 transporter permease C-terminal" evidence="9">
    <location>
        <begin position="242"/>
        <end position="360"/>
    </location>
</feature>
<evidence type="ECO:0000256" key="5">
    <source>
        <dbReference type="ARBA" id="ARBA00023136"/>
    </source>
</evidence>
<keyword evidence="12" id="KW-1185">Reference proteome</keyword>
<dbReference type="InterPro" id="IPR003838">
    <property type="entry name" value="ABC3_permease_C"/>
</dbReference>
<accession>A0A4V2XRG7</accession>
<feature type="domain" description="MacB-like periplasmic core" evidence="10">
    <location>
        <begin position="406"/>
        <end position="626"/>
    </location>
</feature>
<dbReference type="EMBL" id="SMKA01000054">
    <property type="protein sequence ID" value="TDC29825.1"/>
    <property type="molecule type" value="Genomic_DNA"/>
</dbReference>
<feature type="domain" description="ABC3 transporter permease C-terminal" evidence="9">
    <location>
        <begin position="653"/>
        <end position="773"/>
    </location>
</feature>
<proteinExistence type="inferred from homology"/>
<evidence type="ECO:0000256" key="2">
    <source>
        <dbReference type="ARBA" id="ARBA00022475"/>
    </source>
</evidence>
<evidence type="ECO:0000313" key="12">
    <source>
        <dbReference type="Proteomes" id="UP000295075"/>
    </source>
</evidence>
<dbReference type="Proteomes" id="UP000295075">
    <property type="component" value="Unassembled WGS sequence"/>
</dbReference>
<evidence type="ECO:0000313" key="11">
    <source>
        <dbReference type="EMBL" id="TDC29825.1"/>
    </source>
</evidence>
<dbReference type="AlphaFoldDB" id="A0A4V2XRG7"/>
<dbReference type="GO" id="GO:0005886">
    <property type="term" value="C:plasma membrane"/>
    <property type="evidence" value="ECO:0007669"/>
    <property type="project" value="UniProtKB-SubCell"/>
</dbReference>
<keyword evidence="3 8" id="KW-0812">Transmembrane</keyword>
<evidence type="ECO:0000256" key="3">
    <source>
        <dbReference type="ARBA" id="ARBA00022692"/>
    </source>
</evidence>
<dbReference type="PANTHER" id="PTHR30572">
    <property type="entry name" value="MEMBRANE COMPONENT OF TRANSPORTER-RELATED"/>
    <property type="match status" value="1"/>
</dbReference>
<dbReference type="RefSeq" id="WP_132406970.1">
    <property type="nucleotide sequence ID" value="NZ_SMKA01000054.1"/>
</dbReference>
<feature type="transmembrane region" description="Helical" evidence="8">
    <location>
        <begin position="642"/>
        <end position="672"/>
    </location>
</feature>
<evidence type="ECO:0000256" key="7">
    <source>
        <dbReference type="SAM" id="MobiDB-lite"/>
    </source>
</evidence>
<evidence type="ECO:0000256" key="6">
    <source>
        <dbReference type="ARBA" id="ARBA00038076"/>
    </source>
</evidence>
<evidence type="ECO:0000256" key="4">
    <source>
        <dbReference type="ARBA" id="ARBA00022989"/>
    </source>
</evidence>
<dbReference type="OrthoDB" id="3207485at2"/>
<dbReference type="Pfam" id="PF12704">
    <property type="entry name" value="MacB_PCD"/>
    <property type="match status" value="1"/>
</dbReference>
<keyword evidence="4 8" id="KW-1133">Transmembrane helix</keyword>
<comment type="similarity">
    <text evidence="6">Belongs to the ABC-4 integral membrane protein family.</text>
</comment>
<organism evidence="11 12">
    <name type="scientific">Kribbella albertanoniae</name>
    <dbReference type="NCBI Taxonomy" id="1266829"/>
    <lineage>
        <taxon>Bacteria</taxon>
        <taxon>Bacillati</taxon>
        <taxon>Actinomycetota</taxon>
        <taxon>Actinomycetes</taxon>
        <taxon>Propionibacteriales</taxon>
        <taxon>Kribbellaceae</taxon>
        <taxon>Kribbella</taxon>
    </lineage>
</organism>
<evidence type="ECO:0000256" key="1">
    <source>
        <dbReference type="ARBA" id="ARBA00004651"/>
    </source>
</evidence>
<evidence type="ECO:0000256" key="8">
    <source>
        <dbReference type="SAM" id="Phobius"/>
    </source>
</evidence>
<sequence length="782" mass="80600">MTAVWPVARAAVRRRRVQTVVIGVVVLLSTSMIVVALGLLAASSGPFNRAYAKQSGAQLTASYDRTKVTDAQLTEAARSAAATAGPFAQVTLEGRQNALVTVGRSDPGGTVDRLNVWQGRWADKVGEIVLNRNPTASEGRGVQQLNSTMSLGGRTFTIVGFAYSVSHSAGAWVTPEQMSALNPTSTQMLYRFAQAATNEELAAGQQAVTAGLPSGALIGTQSYLTLRAQAAAEPNTFVPFLMVFGWLGLAVAVLIVANVVSGAVVAGFKHIGVLKSLGFTPTQVLMVYLGMVSIPAVIGCVIGVVIGNVLATSLLTRAFENYGAGGVGVPIWVDIAALVGVPAVVALSALLPALRARSLSAAQAISAGSAPQAGRGLRVQRWLSGSRLPRPLSLGLGLPFARPGRTALTLAAVVLGVLSVTLAVGLGKSLTTYQTAASRAGAVDLSLYAGPSEPGAEGPGSEGPVPNGPVQNGPGEPPRAKLSDAEDEALVRSTPGVTSVAALADLSMRLAGAQTDVRVSFYRGDFQQVGYRLLEGRWFDGPGQVVVSERFLRQRGLAVGDTITLQSRGKSVRAQIVGKAMYNSGDEVLSNWATLGLIAPAARASIYEVNVKPGTGLDAVVQAIQAKDSGLMEGEGQDAGTFVAVVLATVILLTLMLGTVAALGVFNTVVLNTRERRRDLGMLKSIGMTPAQVVVMVVTSMTALGAIGGLLGIPLGILAHRLVLPAMANGAQIEVPAFMLDVFPAGLLALLVLAGVLIAAAGAYLPARSAARTTIAQVLHNE</sequence>
<evidence type="ECO:0000259" key="9">
    <source>
        <dbReference type="Pfam" id="PF02687"/>
    </source>
</evidence>
<evidence type="ECO:0000259" key="10">
    <source>
        <dbReference type="Pfam" id="PF12704"/>
    </source>
</evidence>
<keyword evidence="2" id="KW-1003">Cell membrane</keyword>
<feature type="compositionally biased region" description="Low complexity" evidence="7">
    <location>
        <begin position="462"/>
        <end position="474"/>
    </location>
</feature>
<keyword evidence="5 8" id="KW-0472">Membrane</keyword>
<feature type="transmembrane region" description="Helical" evidence="8">
    <location>
        <begin position="287"/>
        <end position="311"/>
    </location>
</feature>
<feature type="transmembrane region" description="Helical" evidence="8">
    <location>
        <begin position="693"/>
        <end position="722"/>
    </location>
</feature>
<feature type="transmembrane region" description="Helical" evidence="8">
    <location>
        <begin position="237"/>
        <end position="266"/>
    </location>
</feature>
<feature type="transmembrane region" description="Helical" evidence="8">
    <location>
        <begin position="20"/>
        <end position="42"/>
    </location>
</feature>
<reference evidence="11 12" key="1">
    <citation type="submission" date="2019-03" db="EMBL/GenBank/DDBJ databases">
        <title>Draft genome sequences of novel Actinobacteria.</title>
        <authorList>
            <person name="Sahin N."/>
            <person name="Ay H."/>
            <person name="Saygin H."/>
        </authorList>
    </citation>
    <scope>NUCLEOTIDE SEQUENCE [LARGE SCALE GENOMIC DNA]</scope>
    <source>
        <strain evidence="11 12">JCM 30547</strain>
    </source>
</reference>
<feature type="region of interest" description="Disordered" evidence="7">
    <location>
        <begin position="448"/>
        <end position="488"/>
    </location>
</feature>
<dbReference type="GO" id="GO:0022857">
    <property type="term" value="F:transmembrane transporter activity"/>
    <property type="evidence" value="ECO:0007669"/>
    <property type="project" value="TreeGrafter"/>
</dbReference>
<feature type="transmembrane region" description="Helical" evidence="8">
    <location>
        <begin position="407"/>
        <end position="426"/>
    </location>
</feature>
<comment type="caution">
    <text evidence="11">The sequence shown here is derived from an EMBL/GenBank/DDBJ whole genome shotgun (WGS) entry which is preliminary data.</text>
</comment>
<dbReference type="PANTHER" id="PTHR30572:SF4">
    <property type="entry name" value="ABC TRANSPORTER PERMEASE YTRF"/>
    <property type="match status" value="1"/>
</dbReference>
<dbReference type="Pfam" id="PF02687">
    <property type="entry name" value="FtsX"/>
    <property type="match status" value="2"/>
</dbReference>
<comment type="subcellular location">
    <subcellularLocation>
        <location evidence="1">Cell membrane</location>
        <topology evidence="1">Multi-pass membrane protein</topology>
    </subcellularLocation>
</comment>
<dbReference type="InterPro" id="IPR050250">
    <property type="entry name" value="Macrolide_Exporter_MacB"/>
</dbReference>
<feature type="transmembrane region" description="Helical" evidence="8">
    <location>
        <begin position="331"/>
        <end position="354"/>
    </location>
</feature>
<feature type="transmembrane region" description="Helical" evidence="8">
    <location>
        <begin position="742"/>
        <end position="765"/>
    </location>
</feature>
<gene>
    <name evidence="11" type="ORF">E1261_14930</name>
</gene>
<dbReference type="InterPro" id="IPR025857">
    <property type="entry name" value="MacB_PCD"/>
</dbReference>
<name>A0A4V2XRG7_9ACTN</name>
<protein>
    <submittedName>
        <fullName evidence="11">ABC transporter permease</fullName>
    </submittedName>
</protein>